<dbReference type="GO" id="GO:0017124">
    <property type="term" value="F:SH3 domain binding"/>
    <property type="evidence" value="ECO:0007669"/>
    <property type="project" value="TreeGrafter"/>
</dbReference>
<organism evidence="5">
    <name type="scientific">Arion vulgaris</name>
    <dbReference type="NCBI Taxonomy" id="1028688"/>
    <lineage>
        <taxon>Eukaryota</taxon>
        <taxon>Metazoa</taxon>
        <taxon>Spiralia</taxon>
        <taxon>Lophotrochozoa</taxon>
        <taxon>Mollusca</taxon>
        <taxon>Gastropoda</taxon>
        <taxon>Heterobranchia</taxon>
        <taxon>Euthyneura</taxon>
        <taxon>Panpulmonata</taxon>
        <taxon>Eupulmonata</taxon>
        <taxon>Stylommatophora</taxon>
        <taxon>Helicina</taxon>
        <taxon>Arionoidea</taxon>
        <taxon>Arionidae</taxon>
        <taxon>Arion</taxon>
    </lineage>
</organism>
<dbReference type="Gene3D" id="3.30.505.10">
    <property type="entry name" value="SH2 domain"/>
    <property type="match status" value="1"/>
</dbReference>
<dbReference type="AlphaFoldDB" id="A0A0B6ZRS7"/>
<dbReference type="GO" id="GO:0007165">
    <property type="term" value="P:signal transduction"/>
    <property type="evidence" value="ECO:0007669"/>
    <property type="project" value="InterPro"/>
</dbReference>
<dbReference type="CDD" id="cd00173">
    <property type="entry name" value="SH2"/>
    <property type="match status" value="1"/>
</dbReference>
<dbReference type="InterPro" id="IPR036860">
    <property type="entry name" value="SH2_dom_sf"/>
</dbReference>
<reference evidence="5" key="1">
    <citation type="submission" date="2014-12" db="EMBL/GenBank/DDBJ databases">
        <title>Insight into the proteome of Arion vulgaris.</title>
        <authorList>
            <person name="Aradska J."/>
            <person name="Bulat T."/>
            <person name="Smidak R."/>
            <person name="Sarate P."/>
            <person name="Gangsoo J."/>
            <person name="Sialana F."/>
            <person name="Bilban M."/>
            <person name="Lubec G."/>
        </authorList>
    </citation>
    <scope>NUCLEOTIDE SEQUENCE</scope>
    <source>
        <tissue evidence="5">Skin</tissue>
    </source>
</reference>
<feature type="region of interest" description="Disordered" evidence="2">
    <location>
        <begin position="78"/>
        <end position="124"/>
    </location>
</feature>
<feature type="compositionally biased region" description="Low complexity" evidence="2">
    <location>
        <begin position="157"/>
        <end position="169"/>
    </location>
</feature>
<dbReference type="InterPro" id="IPR001849">
    <property type="entry name" value="PH_domain"/>
</dbReference>
<proteinExistence type="predicted"/>
<feature type="compositionally biased region" description="Basic and acidic residues" evidence="2">
    <location>
        <begin position="141"/>
        <end position="154"/>
    </location>
</feature>
<sequence length="272" mass="31428">YFAASSEMEMVKWMKSLKSEMLTANNMENNFQIRSPKHETSIETLSTCSWDSGDYRDLEDCIYMEPVESRIPSFIDTKDEVSESENNEDVEHPPLPPRPAFYISSDPQRVSRAKTIPKQQKFEIDRSKSYSSTFQKLVKSLEGEPSSHVDDRLEQASASSNSESGSDSKSYWESVYFHGSKSKASEIIARLAENGVYLIRNGDDNTKVLLFYSHPMLKKFRIMEKEDGHVTIAREGPDFETIEELLYYYYTNDLPNVNMKLVIPYKLHSDYR</sequence>
<feature type="region of interest" description="Disordered" evidence="2">
    <location>
        <begin position="141"/>
        <end position="169"/>
    </location>
</feature>
<dbReference type="PROSITE" id="PS50001">
    <property type="entry name" value="SH2"/>
    <property type="match status" value="1"/>
</dbReference>
<keyword evidence="1" id="KW-0727">SH2 domain</keyword>
<feature type="domain" description="PH" evidence="4">
    <location>
        <begin position="1"/>
        <end position="22"/>
    </location>
</feature>
<evidence type="ECO:0000313" key="5">
    <source>
        <dbReference type="EMBL" id="CEK70511.1"/>
    </source>
</evidence>
<evidence type="ECO:0000256" key="1">
    <source>
        <dbReference type="PROSITE-ProRule" id="PRU00191"/>
    </source>
</evidence>
<dbReference type="Pfam" id="PF00017">
    <property type="entry name" value="SH2"/>
    <property type="match status" value="1"/>
</dbReference>
<dbReference type="InterPro" id="IPR000980">
    <property type="entry name" value="SH2"/>
</dbReference>
<feature type="domain" description="SH2" evidence="3">
    <location>
        <begin position="172"/>
        <end position="265"/>
    </location>
</feature>
<dbReference type="PANTHER" id="PTHR15126:SF4">
    <property type="entry name" value="SH3 DOMAIN-BINDING PROTEIN 2"/>
    <property type="match status" value="1"/>
</dbReference>
<evidence type="ECO:0008006" key="6">
    <source>
        <dbReference type="Google" id="ProtNLM"/>
    </source>
</evidence>
<name>A0A0B6ZRS7_9EUPU</name>
<gene>
    <name evidence="5" type="primary">ORF74464</name>
</gene>
<evidence type="ECO:0000259" key="4">
    <source>
        <dbReference type="PROSITE" id="PS50003"/>
    </source>
</evidence>
<dbReference type="PROSITE" id="PS50003">
    <property type="entry name" value="PH_DOMAIN"/>
    <property type="match status" value="1"/>
</dbReference>
<evidence type="ECO:0000256" key="2">
    <source>
        <dbReference type="SAM" id="MobiDB-lite"/>
    </source>
</evidence>
<protein>
    <recommendedName>
        <fullName evidence="6">SH2 domain-containing protein</fullName>
    </recommendedName>
</protein>
<dbReference type="EMBL" id="HACG01023646">
    <property type="protein sequence ID" value="CEK70511.1"/>
    <property type="molecule type" value="Transcribed_RNA"/>
</dbReference>
<dbReference type="SUPFAM" id="SSF55550">
    <property type="entry name" value="SH2 domain"/>
    <property type="match status" value="1"/>
</dbReference>
<feature type="non-terminal residue" evidence="5">
    <location>
        <position position="1"/>
    </location>
</feature>
<evidence type="ECO:0000259" key="3">
    <source>
        <dbReference type="PROSITE" id="PS50001"/>
    </source>
</evidence>
<dbReference type="InterPro" id="IPR035848">
    <property type="entry name" value="SH3BP2"/>
</dbReference>
<dbReference type="PANTHER" id="PTHR15126">
    <property type="entry name" value="SH3-BINDING"/>
    <property type="match status" value="1"/>
</dbReference>
<accession>A0A0B6ZRS7</accession>